<evidence type="ECO:0000313" key="2">
    <source>
        <dbReference type="EMBL" id="KAG6696698.1"/>
    </source>
</evidence>
<dbReference type="Proteomes" id="UP000811246">
    <property type="component" value="Chromosome 9"/>
</dbReference>
<reference evidence="2" key="1">
    <citation type="submission" date="2021-01" db="EMBL/GenBank/DDBJ databases">
        <authorList>
            <person name="Lovell J.T."/>
            <person name="Bentley N."/>
            <person name="Bhattarai G."/>
            <person name="Jenkins J.W."/>
            <person name="Sreedasyam A."/>
            <person name="Alarcon Y."/>
            <person name="Bock C."/>
            <person name="Boston L."/>
            <person name="Carlson J."/>
            <person name="Cervantes K."/>
            <person name="Clermont K."/>
            <person name="Krom N."/>
            <person name="Kubenka K."/>
            <person name="Mamidi S."/>
            <person name="Mattison C."/>
            <person name="Monteros M."/>
            <person name="Pisani C."/>
            <person name="Plott C."/>
            <person name="Rajasekar S."/>
            <person name="Rhein H.S."/>
            <person name="Rohla C."/>
            <person name="Song M."/>
            <person name="Hilaire R.S."/>
            <person name="Shu S."/>
            <person name="Wells L."/>
            <person name="Wang X."/>
            <person name="Webber J."/>
            <person name="Heerema R.J."/>
            <person name="Klein P."/>
            <person name="Conner P."/>
            <person name="Grauke L."/>
            <person name="Grimwood J."/>
            <person name="Schmutz J."/>
            <person name="Randall J.J."/>
        </authorList>
    </citation>
    <scope>NUCLEOTIDE SEQUENCE</scope>
    <source>
        <tissue evidence="2">Leaf</tissue>
    </source>
</reference>
<gene>
    <name evidence="2" type="ORF">I3842_09G161200</name>
</gene>
<accession>A0A922J7W0</accession>
<dbReference type="InterPro" id="IPR026960">
    <property type="entry name" value="RVT-Znf"/>
</dbReference>
<proteinExistence type="predicted"/>
<dbReference type="AlphaFoldDB" id="A0A922J7W0"/>
<feature type="domain" description="Reverse transcriptase zinc-binding" evidence="1">
    <location>
        <begin position="99"/>
        <end position="194"/>
    </location>
</feature>
<dbReference type="EMBL" id="CM031833">
    <property type="protein sequence ID" value="KAG6696698.1"/>
    <property type="molecule type" value="Genomic_DNA"/>
</dbReference>
<evidence type="ECO:0000259" key="1">
    <source>
        <dbReference type="Pfam" id="PF13966"/>
    </source>
</evidence>
<organism evidence="2 3">
    <name type="scientific">Carya illinoinensis</name>
    <name type="common">Pecan</name>
    <dbReference type="NCBI Taxonomy" id="32201"/>
    <lineage>
        <taxon>Eukaryota</taxon>
        <taxon>Viridiplantae</taxon>
        <taxon>Streptophyta</taxon>
        <taxon>Embryophyta</taxon>
        <taxon>Tracheophyta</taxon>
        <taxon>Spermatophyta</taxon>
        <taxon>Magnoliopsida</taxon>
        <taxon>eudicotyledons</taxon>
        <taxon>Gunneridae</taxon>
        <taxon>Pentapetalae</taxon>
        <taxon>rosids</taxon>
        <taxon>fabids</taxon>
        <taxon>Fagales</taxon>
        <taxon>Juglandaceae</taxon>
        <taxon>Carya</taxon>
    </lineage>
</organism>
<dbReference type="Pfam" id="PF13966">
    <property type="entry name" value="zf-RVT"/>
    <property type="match status" value="1"/>
</dbReference>
<sequence>MRSYVWRSIISGIELLKEGLVWRIGNSSQVKIWEDKWIPKLHTFRIQSNKEEMLHKNWNEPLLVRLFSAQEVDIIKSIPISIGGRDDQLVWHHTKNSLFSVRSAYFLHRAMLVRSTGETSNDKLEDGFWKDIWKLPVPNTVRSFIWRACNEALPTIVNLVKRKLVENSNCPISLVELEPSEHVLWSCGAAKDIWSQEVWEHLCKHLQDNSLREVAMIARLICNRRNDFWPTWSWEVSSETVMGTIQAKRQLKLEAFSGEAYAMMMCISFYKEVGVNQFILEDDALQSYEGHIIEEAKVLLNNFAEWHAVHAKREGNKTAHVLAHNTLSLSEDVYDFEEIPFCVQHVVSSDML</sequence>
<protein>
    <recommendedName>
        <fullName evidence="1">Reverse transcriptase zinc-binding domain-containing protein</fullName>
    </recommendedName>
</protein>
<comment type="caution">
    <text evidence="2">The sequence shown here is derived from an EMBL/GenBank/DDBJ whole genome shotgun (WGS) entry which is preliminary data.</text>
</comment>
<name>A0A922J7W0_CARIL</name>
<evidence type="ECO:0000313" key="3">
    <source>
        <dbReference type="Proteomes" id="UP000811246"/>
    </source>
</evidence>